<proteinExistence type="predicted"/>
<feature type="region of interest" description="Disordered" evidence="1">
    <location>
        <begin position="83"/>
        <end position="122"/>
    </location>
</feature>
<gene>
    <name evidence="2" type="ORF">MEPE_03842</name>
</gene>
<feature type="region of interest" description="Disordered" evidence="1">
    <location>
        <begin position="521"/>
        <end position="631"/>
    </location>
</feature>
<accession>A0AAJ4XQ89</accession>
<feature type="compositionally biased region" description="Low complexity" evidence="1">
    <location>
        <begin position="83"/>
        <end position="97"/>
    </location>
</feature>
<dbReference type="AlphaFoldDB" id="A0AAJ4XQ89"/>
<dbReference type="Proteomes" id="UP001294444">
    <property type="component" value="Unassembled WGS sequence"/>
</dbReference>
<dbReference type="PANTHER" id="PTHR42106:SF1">
    <property type="match status" value="1"/>
</dbReference>
<feature type="compositionally biased region" description="Low complexity" evidence="1">
    <location>
        <begin position="535"/>
        <end position="549"/>
    </location>
</feature>
<keyword evidence="3" id="KW-1185">Reference proteome</keyword>
<feature type="compositionally biased region" description="Low complexity" evidence="1">
    <location>
        <begin position="354"/>
        <end position="374"/>
    </location>
</feature>
<feature type="compositionally biased region" description="Acidic residues" evidence="1">
    <location>
        <begin position="231"/>
        <end position="247"/>
    </location>
</feature>
<feature type="compositionally biased region" description="Low complexity" evidence="1">
    <location>
        <begin position="620"/>
        <end position="631"/>
    </location>
</feature>
<evidence type="ECO:0000256" key="1">
    <source>
        <dbReference type="SAM" id="MobiDB-lite"/>
    </source>
</evidence>
<feature type="compositionally biased region" description="Low complexity" evidence="1">
    <location>
        <begin position="562"/>
        <end position="580"/>
    </location>
</feature>
<organism evidence="2 3">
    <name type="scientific">Melanopsichium pennsylvanicum</name>
    <dbReference type="NCBI Taxonomy" id="63383"/>
    <lineage>
        <taxon>Eukaryota</taxon>
        <taxon>Fungi</taxon>
        <taxon>Dikarya</taxon>
        <taxon>Basidiomycota</taxon>
        <taxon>Ustilaginomycotina</taxon>
        <taxon>Ustilaginomycetes</taxon>
        <taxon>Ustilaginales</taxon>
        <taxon>Ustilaginaceae</taxon>
        <taxon>Melanopsichium</taxon>
    </lineage>
</organism>
<feature type="compositionally biased region" description="Low complexity" evidence="1">
    <location>
        <begin position="296"/>
        <end position="333"/>
    </location>
</feature>
<name>A0AAJ4XQ89_9BASI</name>
<dbReference type="EMBL" id="OAPG01000009">
    <property type="protein sequence ID" value="SNX85133.1"/>
    <property type="molecule type" value="Genomic_DNA"/>
</dbReference>
<reference evidence="2" key="1">
    <citation type="submission" date="2023-10" db="EMBL/GenBank/DDBJ databases">
        <authorList>
            <person name="Guldener U."/>
        </authorList>
    </citation>
    <scope>NUCLEOTIDE SEQUENCE</scope>
    <source>
        <strain evidence="2">Mp4</strain>
    </source>
</reference>
<dbReference type="PANTHER" id="PTHR42106">
    <property type="entry name" value="CHROMOSOME 10, WHOLE GENOME SHOTGUN SEQUENCE"/>
    <property type="match status" value="1"/>
</dbReference>
<feature type="compositionally biased region" description="Polar residues" evidence="1">
    <location>
        <begin position="206"/>
        <end position="221"/>
    </location>
</feature>
<protein>
    <submittedName>
        <fullName evidence="2">Uncharacterized protein</fullName>
    </submittedName>
</protein>
<evidence type="ECO:0000313" key="3">
    <source>
        <dbReference type="Proteomes" id="UP001294444"/>
    </source>
</evidence>
<comment type="caution">
    <text evidence="2">The sequence shown here is derived from an EMBL/GenBank/DDBJ whole genome shotgun (WGS) entry which is preliminary data.</text>
</comment>
<feature type="region of interest" description="Disordered" evidence="1">
    <location>
        <begin position="194"/>
        <end position="407"/>
    </location>
</feature>
<sequence length="851" mass="87718">MSNSNANIINNSPNARSAFATSSSDFALPFGSRSSTNSNSNDNNNGFFQIASSSVPVSIPTSPCLSLSFNQANQHAPLISLSGPGAASSPSKSASAGLGIGNLPSPSASTRDQSDTLVPPHSPTLPLSLAGEGWPQPPAFTSLPFSLSYSSSQGGVTAPASLLRRAPAMASPGFSLNSPARFRRASMLGREITPFHLDSGSDEEVNTASTSASTDNAITTTSEHKRVLNPDPDDGDDEMMQMEEDDPCTTANTPSTPLMGPPMSLFPSANTPPPAQACSCSQQHPVRPSMSALARTSASDSGQDSSSSTNSTSTIATNNNDNNSNNNNNNNNNLFGLSRSAVPRSPCSSNPSMGSPLGGNRSRSSSLLSSNVVRKAVTRRGNLLPKDRSMARVAASLQDESKPEDSEIASEAKLQKRLGGEATLPLPRTPRFGPSASTASMIAASAVGMRSPFFAPSTSATAAASGSGFGSSRRKYMWDDDVDDIRGVFAADGLDDGESSNLSSEEEEEMMMFYSREMGSGFDEDEDEIRNDGGDSTMMQDTSSTSATANDANHGARGSLTSGSMPVSTSFGSSTSTTTIGAGGAGGSSAVGSLPKRKNNSLWMGFRDKGNSHKWSPGGAASSTSSCSSSSAAVTLSRRTAASASAMGMDLETSPRVLAPTSARLSKRKTMGEDRYEPYKRRAVSPMNLGSSLGTVATTASFCGGGGGGGGATNMINPTSGGVRDNGSNSPLLMPISSPGGGMLFRGIHAHHHYHSTTYVNRYSTSPTISRPCTPVNSITTTSTGTVVTAGMGSFSPVASGSGPGYGSGALGLSISANTHHSQTLESRIQLEQQQQNEALMDQRVGMLGLS</sequence>
<evidence type="ECO:0000313" key="2">
    <source>
        <dbReference type="EMBL" id="SNX85133.1"/>
    </source>
</evidence>